<accession>A0A382F696</accession>
<evidence type="ECO:0000256" key="1">
    <source>
        <dbReference type="ARBA" id="ARBA00007812"/>
    </source>
</evidence>
<feature type="domain" description="Thiamine pyrophosphate enzyme N-terminal TPP-binding" evidence="3">
    <location>
        <begin position="1"/>
        <end position="117"/>
    </location>
</feature>
<evidence type="ECO:0000259" key="3">
    <source>
        <dbReference type="Pfam" id="PF02776"/>
    </source>
</evidence>
<dbReference type="SUPFAM" id="SSF52518">
    <property type="entry name" value="Thiamin diphosphate-binding fold (THDP-binding)"/>
    <property type="match status" value="1"/>
</dbReference>
<dbReference type="Pfam" id="PF00205">
    <property type="entry name" value="TPP_enzyme_M"/>
    <property type="match status" value="1"/>
</dbReference>
<feature type="domain" description="Thiamine pyrophosphate enzyme central" evidence="2">
    <location>
        <begin position="186"/>
        <end position="320"/>
    </location>
</feature>
<dbReference type="InterPro" id="IPR029061">
    <property type="entry name" value="THDP-binding"/>
</dbReference>
<comment type="similarity">
    <text evidence="1">Belongs to the TPP enzyme family.</text>
</comment>
<gene>
    <name evidence="4" type="ORF">METZ01_LOCUS211392</name>
</gene>
<dbReference type="EMBL" id="UINC01048239">
    <property type="protein sequence ID" value="SVB58538.1"/>
    <property type="molecule type" value="Genomic_DNA"/>
</dbReference>
<dbReference type="GO" id="GO:0030976">
    <property type="term" value="F:thiamine pyrophosphate binding"/>
    <property type="evidence" value="ECO:0007669"/>
    <property type="project" value="InterPro"/>
</dbReference>
<dbReference type="FunFam" id="3.40.50.970:FF:000007">
    <property type="entry name" value="Acetolactate synthase"/>
    <property type="match status" value="1"/>
</dbReference>
<reference evidence="4" key="1">
    <citation type="submission" date="2018-05" db="EMBL/GenBank/DDBJ databases">
        <authorList>
            <person name="Lanie J.A."/>
            <person name="Ng W.-L."/>
            <person name="Kazmierczak K.M."/>
            <person name="Andrzejewski T.M."/>
            <person name="Davidsen T.M."/>
            <person name="Wayne K.J."/>
            <person name="Tettelin H."/>
            <person name="Glass J.I."/>
            <person name="Rusch D."/>
            <person name="Podicherti R."/>
            <person name="Tsui H.-C.T."/>
            <person name="Winkler M.E."/>
        </authorList>
    </citation>
    <scope>NUCLEOTIDE SEQUENCE</scope>
</reference>
<feature type="non-terminal residue" evidence="4">
    <location>
        <position position="356"/>
    </location>
</feature>
<dbReference type="GO" id="GO:0050660">
    <property type="term" value="F:flavin adenine dinucleotide binding"/>
    <property type="evidence" value="ECO:0007669"/>
    <property type="project" value="TreeGrafter"/>
</dbReference>
<proteinExistence type="inferred from homology"/>
<evidence type="ECO:0000313" key="4">
    <source>
        <dbReference type="EMBL" id="SVB58538.1"/>
    </source>
</evidence>
<dbReference type="SUPFAM" id="SSF52467">
    <property type="entry name" value="DHS-like NAD/FAD-binding domain"/>
    <property type="match status" value="1"/>
</dbReference>
<organism evidence="4">
    <name type="scientific">marine metagenome</name>
    <dbReference type="NCBI Taxonomy" id="408172"/>
    <lineage>
        <taxon>unclassified sequences</taxon>
        <taxon>metagenomes</taxon>
        <taxon>ecological metagenomes</taxon>
    </lineage>
</organism>
<dbReference type="InterPro" id="IPR012001">
    <property type="entry name" value="Thiamin_PyroP_enz_TPP-bd_dom"/>
</dbReference>
<evidence type="ECO:0000259" key="2">
    <source>
        <dbReference type="Pfam" id="PF00205"/>
    </source>
</evidence>
<protein>
    <recommendedName>
        <fullName evidence="5">Thiamine pyrophosphate enzyme N-terminal TPP-binding domain-containing protein</fullName>
    </recommendedName>
</protein>
<dbReference type="GO" id="GO:0005948">
    <property type="term" value="C:acetolactate synthase complex"/>
    <property type="evidence" value="ECO:0007669"/>
    <property type="project" value="TreeGrafter"/>
</dbReference>
<dbReference type="GO" id="GO:0003984">
    <property type="term" value="F:acetolactate synthase activity"/>
    <property type="evidence" value="ECO:0007669"/>
    <property type="project" value="TreeGrafter"/>
</dbReference>
<dbReference type="PANTHER" id="PTHR18968">
    <property type="entry name" value="THIAMINE PYROPHOSPHATE ENZYMES"/>
    <property type="match status" value="1"/>
</dbReference>
<dbReference type="GO" id="GO:0009099">
    <property type="term" value="P:L-valine biosynthetic process"/>
    <property type="evidence" value="ECO:0007669"/>
    <property type="project" value="TreeGrafter"/>
</dbReference>
<dbReference type="CDD" id="cd07035">
    <property type="entry name" value="TPP_PYR_POX_like"/>
    <property type="match status" value="1"/>
</dbReference>
<evidence type="ECO:0008006" key="5">
    <source>
        <dbReference type="Google" id="ProtNLM"/>
    </source>
</evidence>
<sequence>MKASDLFVHCLEQEGVEYIFGIPGEENADIMMSLLDSSIEFVVCRHEQGAAFIADVYGRLTGKPGVCLGTLGPGATNLLTGVADANMDRAPLIALTGQGSTTRLHKESHQAMDVVSMFRPVVKWTTTIANADTIPEIIRKAFHLAQVEKPGAVHIELPEDIAKHRSLISPLVPASSVQPEPNAGEIAKAATLLRGAEFPVILAGNGVLRAQATDQLIDLSESTGIPVTNTFMGKGAIPASHPNCLFTVGLQARDVVALAIEEADIVLAVGYDLVEYHPKLWNRGRPKQVINIDATAAEVDAHFAPEVDIPGDITAALEALAEEIGDQVLVKREQYLSYRETMQQEFEQYAEDTGFP</sequence>
<dbReference type="Gene3D" id="3.40.50.970">
    <property type="match status" value="1"/>
</dbReference>
<dbReference type="Gene3D" id="3.40.50.1220">
    <property type="entry name" value="TPP-binding domain"/>
    <property type="match status" value="1"/>
</dbReference>
<dbReference type="PANTHER" id="PTHR18968:SF129">
    <property type="entry name" value="ACETOLACTATE SYNTHASE"/>
    <property type="match status" value="1"/>
</dbReference>
<dbReference type="InterPro" id="IPR045229">
    <property type="entry name" value="TPP_enz"/>
</dbReference>
<dbReference type="Pfam" id="PF02776">
    <property type="entry name" value="TPP_enzyme_N"/>
    <property type="match status" value="1"/>
</dbReference>
<dbReference type="InterPro" id="IPR029035">
    <property type="entry name" value="DHS-like_NAD/FAD-binding_dom"/>
</dbReference>
<dbReference type="GO" id="GO:0009097">
    <property type="term" value="P:isoleucine biosynthetic process"/>
    <property type="evidence" value="ECO:0007669"/>
    <property type="project" value="TreeGrafter"/>
</dbReference>
<dbReference type="InterPro" id="IPR012000">
    <property type="entry name" value="Thiamin_PyroP_enz_cen_dom"/>
</dbReference>
<dbReference type="GO" id="GO:0000287">
    <property type="term" value="F:magnesium ion binding"/>
    <property type="evidence" value="ECO:0007669"/>
    <property type="project" value="InterPro"/>
</dbReference>
<dbReference type="AlphaFoldDB" id="A0A382F696"/>
<name>A0A382F696_9ZZZZ</name>